<dbReference type="EMBL" id="JACXVP010000007">
    <property type="protein sequence ID" value="KAG5594648.1"/>
    <property type="molecule type" value="Genomic_DNA"/>
</dbReference>
<accession>A0A9J5Y4X6</accession>
<evidence type="ECO:0000313" key="2">
    <source>
        <dbReference type="EMBL" id="KAG5594648.1"/>
    </source>
</evidence>
<name>A0A9J5Y4X6_SOLCO</name>
<feature type="region of interest" description="Disordered" evidence="1">
    <location>
        <begin position="1"/>
        <end position="59"/>
    </location>
</feature>
<reference evidence="2 3" key="1">
    <citation type="submission" date="2020-09" db="EMBL/GenBank/DDBJ databases">
        <title>De no assembly of potato wild relative species, Solanum commersonii.</title>
        <authorList>
            <person name="Cho K."/>
        </authorList>
    </citation>
    <scope>NUCLEOTIDE SEQUENCE [LARGE SCALE GENOMIC DNA]</scope>
    <source>
        <strain evidence="2">LZ3.2</strain>
        <tissue evidence="2">Leaf</tissue>
    </source>
</reference>
<dbReference type="Proteomes" id="UP000824120">
    <property type="component" value="Chromosome 7"/>
</dbReference>
<dbReference type="OrthoDB" id="1301128at2759"/>
<evidence type="ECO:0000256" key="1">
    <source>
        <dbReference type="SAM" id="MobiDB-lite"/>
    </source>
</evidence>
<gene>
    <name evidence="2" type="ORF">H5410_035880</name>
</gene>
<comment type="caution">
    <text evidence="2">The sequence shown here is derived from an EMBL/GenBank/DDBJ whole genome shotgun (WGS) entry which is preliminary data.</text>
</comment>
<feature type="compositionally biased region" description="Low complexity" evidence="1">
    <location>
        <begin position="1"/>
        <end position="19"/>
    </location>
</feature>
<evidence type="ECO:0000313" key="3">
    <source>
        <dbReference type="Proteomes" id="UP000824120"/>
    </source>
</evidence>
<sequence>MQTPSKSTKSGSTFSSSLKMQKVTKNVLEKEDMQTNVSLPPSSEQVMKHAQTTENGMIS</sequence>
<feature type="compositionally biased region" description="Polar residues" evidence="1">
    <location>
        <begin position="34"/>
        <end position="59"/>
    </location>
</feature>
<organism evidence="2 3">
    <name type="scientific">Solanum commersonii</name>
    <name type="common">Commerson's wild potato</name>
    <name type="synonym">Commerson's nightshade</name>
    <dbReference type="NCBI Taxonomy" id="4109"/>
    <lineage>
        <taxon>Eukaryota</taxon>
        <taxon>Viridiplantae</taxon>
        <taxon>Streptophyta</taxon>
        <taxon>Embryophyta</taxon>
        <taxon>Tracheophyta</taxon>
        <taxon>Spermatophyta</taxon>
        <taxon>Magnoliopsida</taxon>
        <taxon>eudicotyledons</taxon>
        <taxon>Gunneridae</taxon>
        <taxon>Pentapetalae</taxon>
        <taxon>asterids</taxon>
        <taxon>lamiids</taxon>
        <taxon>Solanales</taxon>
        <taxon>Solanaceae</taxon>
        <taxon>Solanoideae</taxon>
        <taxon>Solaneae</taxon>
        <taxon>Solanum</taxon>
    </lineage>
</organism>
<protein>
    <submittedName>
        <fullName evidence="2">Uncharacterized protein</fullName>
    </submittedName>
</protein>
<proteinExistence type="predicted"/>
<dbReference type="AlphaFoldDB" id="A0A9J5Y4X6"/>
<keyword evidence="3" id="KW-1185">Reference proteome</keyword>